<dbReference type="Proteomes" id="UP000076871">
    <property type="component" value="Unassembled WGS sequence"/>
</dbReference>
<dbReference type="GeneID" id="63819728"/>
<dbReference type="AlphaFoldDB" id="A0A165BHJ3"/>
<keyword evidence="2" id="KW-1185">Reference proteome</keyword>
<gene>
    <name evidence="1" type="ORF">LAESUDRAFT_499004</name>
</gene>
<accession>A0A165BHJ3</accession>
<reference evidence="1 2" key="1">
    <citation type="journal article" date="2016" name="Mol. Biol. Evol.">
        <title>Comparative Genomics of Early-Diverging Mushroom-Forming Fungi Provides Insights into the Origins of Lignocellulose Decay Capabilities.</title>
        <authorList>
            <person name="Nagy L.G."/>
            <person name="Riley R."/>
            <person name="Tritt A."/>
            <person name="Adam C."/>
            <person name="Daum C."/>
            <person name="Floudas D."/>
            <person name="Sun H."/>
            <person name="Yadav J.S."/>
            <person name="Pangilinan J."/>
            <person name="Larsson K.H."/>
            <person name="Matsuura K."/>
            <person name="Barry K."/>
            <person name="Labutti K."/>
            <person name="Kuo R."/>
            <person name="Ohm R.A."/>
            <person name="Bhattacharya S.S."/>
            <person name="Shirouzu T."/>
            <person name="Yoshinaga Y."/>
            <person name="Martin F.M."/>
            <person name="Grigoriev I.V."/>
            <person name="Hibbett D.S."/>
        </authorList>
    </citation>
    <scope>NUCLEOTIDE SEQUENCE [LARGE SCALE GENOMIC DNA]</scope>
    <source>
        <strain evidence="1 2">93-53</strain>
    </source>
</reference>
<evidence type="ECO:0000313" key="2">
    <source>
        <dbReference type="Proteomes" id="UP000076871"/>
    </source>
</evidence>
<sequence>MDPTEASTHQLPHFVEEYKALLSNKRRMADYTEEELATIFAKNYANFGSESRTDLHSTDREWFELSHLLQVAFNANNGSMWQHQRREFNNVDANGILLYQFAVYLDTFLSEKVSWRFGGVSEEDICVNGRLFHWRGLRRTLYSLSRQGFIEGSLHGRPISHV</sequence>
<proteinExistence type="predicted"/>
<dbReference type="EMBL" id="KV427671">
    <property type="protein sequence ID" value="KZT01068.1"/>
    <property type="molecule type" value="Genomic_DNA"/>
</dbReference>
<organism evidence="1 2">
    <name type="scientific">Laetiporus sulphureus 93-53</name>
    <dbReference type="NCBI Taxonomy" id="1314785"/>
    <lineage>
        <taxon>Eukaryota</taxon>
        <taxon>Fungi</taxon>
        <taxon>Dikarya</taxon>
        <taxon>Basidiomycota</taxon>
        <taxon>Agaricomycotina</taxon>
        <taxon>Agaricomycetes</taxon>
        <taxon>Polyporales</taxon>
        <taxon>Laetiporus</taxon>
    </lineage>
</organism>
<evidence type="ECO:0000313" key="1">
    <source>
        <dbReference type="EMBL" id="KZT01068.1"/>
    </source>
</evidence>
<name>A0A165BHJ3_9APHY</name>
<protein>
    <submittedName>
        <fullName evidence="1">Uncharacterized protein</fullName>
    </submittedName>
</protein>
<dbReference type="InParanoid" id="A0A165BHJ3"/>
<dbReference type="RefSeq" id="XP_040758808.1">
    <property type="nucleotide sequence ID" value="XM_040902697.1"/>
</dbReference>